<name>A0A7D7LNW2_9FLAO</name>
<keyword evidence="5" id="KW-1185">Reference proteome</keyword>
<dbReference type="Proteomes" id="UP000539710">
    <property type="component" value="Unassembled WGS sequence"/>
</dbReference>
<gene>
    <name evidence="3" type="ORF">H1R16_09570</name>
    <name evidence="2" type="ORF">H2507_05870</name>
</gene>
<dbReference type="AlphaFoldDB" id="A0A7D7LNW2"/>
<dbReference type="PROSITE" id="PS51257">
    <property type="entry name" value="PROKAR_LIPOPROTEIN"/>
    <property type="match status" value="1"/>
</dbReference>
<protein>
    <recommendedName>
        <fullName evidence="6">DUF2807 domain-containing protein</fullName>
    </recommendedName>
</protein>
<feature type="chain" id="PRO_5044656175" description="DUF2807 domain-containing protein" evidence="1">
    <location>
        <begin position="17"/>
        <end position="170"/>
    </location>
</feature>
<evidence type="ECO:0000313" key="3">
    <source>
        <dbReference type="EMBL" id="QMS97960.1"/>
    </source>
</evidence>
<evidence type="ECO:0000256" key="1">
    <source>
        <dbReference type="SAM" id="SignalP"/>
    </source>
</evidence>
<evidence type="ECO:0000313" key="4">
    <source>
        <dbReference type="Proteomes" id="UP000515349"/>
    </source>
</evidence>
<sequence>MKNLFLSAIVATAAVASCSTVSSIMQNTFPYTTNMVVTQGSPANTTLTAVGAGTSINQLVGATANVKEIRVASANMTVTAGAQSMGVFQSVKVYLSAGGSEVLIASRDNIADNIGNTLSLDVNSNQVLDNVMKSGNAVQQRIVYVLKSTPATDLGIRTSMNFSSLPVTSN</sequence>
<accession>A0A7D7LNW2</accession>
<dbReference type="RefSeq" id="WP_181886811.1">
    <property type="nucleotide sequence ID" value="NZ_CP059472.1"/>
</dbReference>
<reference evidence="3 4" key="1">
    <citation type="submission" date="2020-07" db="EMBL/GenBank/DDBJ databases">
        <title>Chryseobacterium sp.cx-624.</title>
        <authorList>
            <person name="Yang C."/>
        </authorList>
    </citation>
    <scope>NUCLEOTIDE SEQUENCE [LARGE SCALE GENOMIC DNA]</scope>
    <source>
        <strain evidence="4">cx-624</strain>
        <strain evidence="3">Cx-624</strain>
    </source>
</reference>
<organism evidence="3 4">
    <name type="scientific">Marnyiella aurantia</name>
    <dbReference type="NCBI Taxonomy" id="2758037"/>
    <lineage>
        <taxon>Bacteria</taxon>
        <taxon>Pseudomonadati</taxon>
        <taxon>Bacteroidota</taxon>
        <taxon>Flavobacteriia</taxon>
        <taxon>Flavobacteriales</taxon>
        <taxon>Weeksellaceae</taxon>
        <taxon>Marnyiella</taxon>
    </lineage>
</organism>
<evidence type="ECO:0000313" key="5">
    <source>
        <dbReference type="Proteomes" id="UP000539710"/>
    </source>
</evidence>
<evidence type="ECO:0008006" key="6">
    <source>
        <dbReference type="Google" id="ProtNLM"/>
    </source>
</evidence>
<dbReference type="Proteomes" id="UP000515349">
    <property type="component" value="Chromosome"/>
</dbReference>
<reference evidence="5" key="2">
    <citation type="submission" date="2020-07" db="EMBL/GenBank/DDBJ databases">
        <title>Flavobacterium sp. xlx-214.</title>
        <authorList>
            <person name="Yang C."/>
        </authorList>
    </citation>
    <scope>NUCLEOTIDE SEQUENCE [LARGE SCALE GENOMIC DNA]</scope>
    <source>
        <strain evidence="5">CX-624</strain>
    </source>
</reference>
<dbReference type="KEGG" id="cbau:H1R16_09570"/>
<keyword evidence="1" id="KW-0732">Signal</keyword>
<evidence type="ECO:0000313" key="2">
    <source>
        <dbReference type="EMBL" id="MBA5246688.1"/>
    </source>
</evidence>
<feature type="signal peptide" evidence="1">
    <location>
        <begin position="1"/>
        <end position="16"/>
    </location>
</feature>
<reference evidence="2" key="3">
    <citation type="submission" date="2020-07" db="EMBL/GenBank/DDBJ databases">
        <authorList>
            <person name="Yang C."/>
        </authorList>
    </citation>
    <scope>NUCLEOTIDE SEQUENCE</scope>
    <source>
        <strain evidence="2">Cx-624</strain>
    </source>
</reference>
<proteinExistence type="predicted"/>
<dbReference type="EMBL" id="JACEUX010000002">
    <property type="protein sequence ID" value="MBA5246688.1"/>
    <property type="molecule type" value="Genomic_DNA"/>
</dbReference>
<dbReference type="EMBL" id="CP059472">
    <property type="protein sequence ID" value="QMS97960.1"/>
    <property type="molecule type" value="Genomic_DNA"/>
</dbReference>